<dbReference type="GO" id="GO:0004029">
    <property type="term" value="F:aldehyde dehydrogenase (NAD+) activity"/>
    <property type="evidence" value="ECO:0007669"/>
    <property type="project" value="TreeGrafter"/>
</dbReference>
<dbReference type="Proteomes" id="UP000186218">
    <property type="component" value="Unassembled WGS sequence"/>
</dbReference>
<dbReference type="SUPFAM" id="SSF51735">
    <property type="entry name" value="NAD(P)-binding Rossmann-fold domains"/>
    <property type="match status" value="1"/>
</dbReference>
<accession>A0A1N7H1F0</accession>
<evidence type="ECO:0000313" key="2">
    <source>
        <dbReference type="EMBL" id="SIS18669.1"/>
    </source>
</evidence>
<organism evidence="2 3">
    <name type="scientific">Williamsia sterculiae</name>
    <dbReference type="NCBI Taxonomy" id="1344003"/>
    <lineage>
        <taxon>Bacteria</taxon>
        <taxon>Bacillati</taxon>
        <taxon>Actinomycetota</taxon>
        <taxon>Actinomycetes</taxon>
        <taxon>Mycobacteriales</taxon>
        <taxon>Nocardiaceae</taxon>
        <taxon>Williamsia</taxon>
    </lineage>
</organism>
<name>A0A1N7H1F0_9NOCA</name>
<dbReference type="Gene3D" id="3.40.50.720">
    <property type="entry name" value="NAD(P)-binding Rossmann-like Domain"/>
    <property type="match status" value="1"/>
</dbReference>
<evidence type="ECO:0000313" key="3">
    <source>
        <dbReference type="Proteomes" id="UP000186218"/>
    </source>
</evidence>
<dbReference type="InterPro" id="IPR036291">
    <property type="entry name" value="NAD(P)-bd_dom_sf"/>
</dbReference>
<gene>
    <name evidence="2" type="ORF">SAMN05445060_3364</name>
</gene>
<feature type="domain" description="NAD-dependent epimerase/dehydratase" evidence="1">
    <location>
        <begin position="3"/>
        <end position="97"/>
    </location>
</feature>
<dbReference type="GO" id="GO:0005737">
    <property type="term" value="C:cytoplasm"/>
    <property type="evidence" value="ECO:0007669"/>
    <property type="project" value="TreeGrafter"/>
</dbReference>
<proteinExistence type="predicted"/>
<dbReference type="RefSeq" id="WP_076481840.1">
    <property type="nucleotide sequence ID" value="NZ_FTNT01000011.1"/>
</dbReference>
<dbReference type="AlphaFoldDB" id="A0A1N7H1F0"/>
<keyword evidence="3" id="KW-1185">Reference proteome</keyword>
<dbReference type="STRING" id="1344003.SAMN05445060_3364"/>
<dbReference type="Pfam" id="PF01370">
    <property type="entry name" value="Epimerase"/>
    <property type="match status" value="1"/>
</dbReference>
<dbReference type="PANTHER" id="PTHR48079:SF6">
    <property type="entry name" value="NAD(P)-BINDING DOMAIN-CONTAINING PROTEIN-RELATED"/>
    <property type="match status" value="1"/>
</dbReference>
<reference evidence="2 3" key="1">
    <citation type="submission" date="2017-01" db="EMBL/GenBank/DDBJ databases">
        <authorList>
            <person name="Mah S.A."/>
            <person name="Swanson W.J."/>
            <person name="Moy G.W."/>
            <person name="Vacquier V.D."/>
        </authorList>
    </citation>
    <scope>NUCLEOTIDE SEQUENCE [LARGE SCALE GENOMIC DNA]</scope>
    <source>
        <strain evidence="2 3">CPCC 203464</strain>
    </source>
</reference>
<dbReference type="OrthoDB" id="9787292at2"/>
<dbReference type="InterPro" id="IPR001509">
    <property type="entry name" value="Epimerase_deHydtase"/>
</dbReference>
<evidence type="ECO:0000259" key="1">
    <source>
        <dbReference type="Pfam" id="PF01370"/>
    </source>
</evidence>
<sequence>MRVFVTGATGWIGTATVHELISAGHDVVGLARSDSSADRLRTAGAAALPGDLDDLESLRRGAVGADAIIHLANKHDWADPGGTDRAERAAVESMLEVVSGTDKAFLVANGLSGLVVGRAAVESDPSPAIGPGADRGGSENLVLDAAHDGVRGMAIRFAPSVHGHGDWGFVRFLADIAVERGVSGYIDEGTTLWSAVHRHDAARLIRLGIEIAPSGARLHAVAEQEISTRAIAEALGSALDVPIVSIAGDDADQHFGFMAEFFGSSMTGTSATTRSLTGWEPTQPRLIDDIRSGAYSGRVDR</sequence>
<protein>
    <submittedName>
        <fullName evidence="2">Nucleoside-diphosphate-sugar epimerase</fullName>
    </submittedName>
</protein>
<dbReference type="CDD" id="cd05262">
    <property type="entry name" value="SDR_a7"/>
    <property type="match status" value="1"/>
</dbReference>
<dbReference type="InterPro" id="IPR051783">
    <property type="entry name" value="NAD(P)-dependent_oxidoreduct"/>
</dbReference>
<dbReference type="PANTHER" id="PTHR48079">
    <property type="entry name" value="PROTEIN YEEZ"/>
    <property type="match status" value="1"/>
</dbReference>
<dbReference type="EMBL" id="FTNT01000011">
    <property type="protein sequence ID" value="SIS18669.1"/>
    <property type="molecule type" value="Genomic_DNA"/>
</dbReference>